<protein>
    <submittedName>
        <fullName evidence="1">Uncharacterized protein</fullName>
    </submittedName>
</protein>
<proteinExistence type="predicted"/>
<feature type="non-terminal residue" evidence="1">
    <location>
        <position position="1"/>
    </location>
</feature>
<dbReference type="AlphaFoldDB" id="A0A0F8WHV8"/>
<organism evidence="1">
    <name type="scientific">marine sediment metagenome</name>
    <dbReference type="NCBI Taxonomy" id="412755"/>
    <lineage>
        <taxon>unclassified sequences</taxon>
        <taxon>metagenomes</taxon>
        <taxon>ecological metagenomes</taxon>
    </lineage>
</organism>
<gene>
    <name evidence="1" type="ORF">LCGC14_3151890</name>
</gene>
<dbReference type="EMBL" id="LAZR01069406">
    <property type="protein sequence ID" value="KKK47765.1"/>
    <property type="molecule type" value="Genomic_DNA"/>
</dbReference>
<comment type="caution">
    <text evidence="1">The sequence shown here is derived from an EMBL/GenBank/DDBJ whole genome shotgun (WGS) entry which is preliminary data.</text>
</comment>
<name>A0A0F8WHV8_9ZZZZ</name>
<accession>A0A0F8WHV8</accession>
<reference evidence="1" key="1">
    <citation type="journal article" date="2015" name="Nature">
        <title>Complex archaea that bridge the gap between prokaryotes and eukaryotes.</title>
        <authorList>
            <person name="Spang A."/>
            <person name="Saw J.H."/>
            <person name="Jorgensen S.L."/>
            <person name="Zaremba-Niedzwiedzka K."/>
            <person name="Martijn J."/>
            <person name="Lind A.E."/>
            <person name="van Eijk R."/>
            <person name="Schleper C."/>
            <person name="Guy L."/>
            <person name="Ettema T.J."/>
        </authorList>
    </citation>
    <scope>NUCLEOTIDE SEQUENCE</scope>
</reference>
<sequence>AHLQLARACDGDRKAQVRHATMSFYLNPSIAFGKQIARVIAPEKFDHRPRGDFDNVFREGTLRRLRKERQQWLKSE</sequence>
<evidence type="ECO:0000313" key="1">
    <source>
        <dbReference type="EMBL" id="KKK47765.1"/>
    </source>
</evidence>